<dbReference type="Proteomes" id="UP000499080">
    <property type="component" value="Unassembled WGS sequence"/>
</dbReference>
<dbReference type="OrthoDB" id="10024629at2759"/>
<sequence length="107" mass="12116">MEELSRSRRVQGHSLVVDLLLDPTRGPRKMPNSKETAPNLTDETSTAPVRVAPVPILTYQLPRYHCIFSGDANMWLRDFQRIASYNHSGDQLCLAKVIFYLAGTSRQ</sequence>
<name>A0A4Y2UE41_ARAVE</name>
<dbReference type="EMBL" id="BGPR01035182">
    <property type="protein sequence ID" value="GBO09886.1"/>
    <property type="molecule type" value="Genomic_DNA"/>
</dbReference>
<reference evidence="2 3" key="1">
    <citation type="journal article" date="2019" name="Sci. Rep.">
        <title>Orb-weaving spider Araneus ventricosus genome elucidates the spidroin gene catalogue.</title>
        <authorList>
            <person name="Kono N."/>
            <person name="Nakamura H."/>
            <person name="Ohtoshi R."/>
            <person name="Moran D.A.P."/>
            <person name="Shinohara A."/>
            <person name="Yoshida Y."/>
            <person name="Fujiwara M."/>
            <person name="Mori M."/>
            <person name="Tomita M."/>
            <person name="Arakawa K."/>
        </authorList>
    </citation>
    <scope>NUCLEOTIDE SEQUENCE [LARGE SCALE GENOMIC DNA]</scope>
</reference>
<comment type="caution">
    <text evidence="2">The sequence shown here is derived from an EMBL/GenBank/DDBJ whole genome shotgun (WGS) entry which is preliminary data.</text>
</comment>
<proteinExistence type="predicted"/>
<evidence type="ECO:0000313" key="3">
    <source>
        <dbReference type="Proteomes" id="UP000499080"/>
    </source>
</evidence>
<keyword evidence="3" id="KW-1185">Reference proteome</keyword>
<feature type="compositionally biased region" description="Polar residues" evidence="1">
    <location>
        <begin position="33"/>
        <end position="45"/>
    </location>
</feature>
<protein>
    <submittedName>
        <fullName evidence="2">Uncharacterized protein</fullName>
    </submittedName>
</protein>
<evidence type="ECO:0000313" key="2">
    <source>
        <dbReference type="EMBL" id="GBO09886.1"/>
    </source>
</evidence>
<gene>
    <name evidence="2" type="ORF">AVEN_100280_1</name>
</gene>
<feature type="region of interest" description="Disordered" evidence="1">
    <location>
        <begin position="23"/>
        <end position="45"/>
    </location>
</feature>
<accession>A0A4Y2UE41</accession>
<organism evidence="2 3">
    <name type="scientific">Araneus ventricosus</name>
    <name type="common">Orbweaver spider</name>
    <name type="synonym">Epeira ventricosa</name>
    <dbReference type="NCBI Taxonomy" id="182803"/>
    <lineage>
        <taxon>Eukaryota</taxon>
        <taxon>Metazoa</taxon>
        <taxon>Ecdysozoa</taxon>
        <taxon>Arthropoda</taxon>
        <taxon>Chelicerata</taxon>
        <taxon>Arachnida</taxon>
        <taxon>Araneae</taxon>
        <taxon>Araneomorphae</taxon>
        <taxon>Entelegynae</taxon>
        <taxon>Araneoidea</taxon>
        <taxon>Araneidae</taxon>
        <taxon>Araneus</taxon>
    </lineage>
</organism>
<evidence type="ECO:0000256" key="1">
    <source>
        <dbReference type="SAM" id="MobiDB-lite"/>
    </source>
</evidence>
<dbReference type="AlphaFoldDB" id="A0A4Y2UE41"/>